<dbReference type="GO" id="GO:0016787">
    <property type="term" value="F:hydrolase activity"/>
    <property type="evidence" value="ECO:0007669"/>
    <property type="project" value="UniProtKB-KW"/>
</dbReference>
<name>A0ABS7FWV2_9ACTN</name>
<dbReference type="Pfam" id="PF08530">
    <property type="entry name" value="PepX_C"/>
    <property type="match status" value="1"/>
</dbReference>
<dbReference type="Pfam" id="PF02129">
    <property type="entry name" value="Peptidase_S15"/>
    <property type="match status" value="1"/>
</dbReference>
<dbReference type="Gene3D" id="3.40.50.1820">
    <property type="entry name" value="alpha/beta hydrolase"/>
    <property type="match status" value="1"/>
</dbReference>
<comment type="caution">
    <text evidence="4">The sequence shown here is derived from an EMBL/GenBank/DDBJ whole genome shotgun (WGS) entry which is preliminary data.</text>
</comment>
<dbReference type="Proteomes" id="UP000774570">
    <property type="component" value="Unassembled WGS sequence"/>
</dbReference>
<keyword evidence="1 4" id="KW-0378">Hydrolase</keyword>
<dbReference type="InterPro" id="IPR000383">
    <property type="entry name" value="Xaa-Pro-like_dom"/>
</dbReference>
<evidence type="ECO:0000313" key="4">
    <source>
        <dbReference type="EMBL" id="MBW8484910.1"/>
    </source>
</evidence>
<keyword evidence="5" id="KW-1185">Reference proteome</keyword>
<dbReference type="RefSeq" id="WP_220168138.1">
    <property type="nucleotide sequence ID" value="NZ_JAIBOA010000013.1"/>
</dbReference>
<dbReference type="InterPro" id="IPR050585">
    <property type="entry name" value="Xaa-Pro_dipeptidyl-ppase/CocE"/>
</dbReference>
<dbReference type="Gene3D" id="2.60.120.260">
    <property type="entry name" value="Galactose-binding domain-like"/>
    <property type="match status" value="1"/>
</dbReference>
<proteinExistence type="predicted"/>
<dbReference type="Gene3D" id="1.10.3020.10">
    <property type="entry name" value="alpha-amino acid ester hydrolase ( Helical cap domain)"/>
    <property type="match status" value="1"/>
</dbReference>
<keyword evidence="2" id="KW-0732">Signal</keyword>
<dbReference type="InterPro" id="IPR008979">
    <property type="entry name" value="Galactose-bd-like_sf"/>
</dbReference>
<evidence type="ECO:0000256" key="1">
    <source>
        <dbReference type="ARBA" id="ARBA00022801"/>
    </source>
</evidence>
<dbReference type="SUPFAM" id="SSF53474">
    <property type="entry name" value="alpha/beta-Hydrolases"/>
    <property type="match status" value="1"/>
</dbReference>
<dbReference type="InterPro" id="IPR005674">
    <property type="entry name" value="CocE/Ser_esterase"/>
</dbReference>
<dbReference type="InterPro" id="IPR029058">
    <property type="entry name" value="AB_hydrolase_fold"/>
</dbReference>
<evidence type="ECO:0000256" key="2">
    <source>
        <dbReference type="SAM" id="SignalP"/>
    </source>
</evidence>
<dbReference type="SMART" id="SM00939">
    <property type="entry name" value="PepX_C"/>
    <property type="match status" value="1"/>
</dbReference>
<dbReference type="PANTHER" id="PTHR43056">
    <property type="entry name" value="PEPTIDASE S9 PROLYL OLIGOPEPTIDASE"/>
    <property type="match status" value="1"/>
</dbReference>
<dbReference type="NCBIfam" id="TIGR00976">
    <property type="entry name" value="CocE_NonD"/>
    <property type="match status" value="1"/>
</dbReference>
<accession>A0ABS7FWV2</accession>
<sequence>MRRAIRWTAPLAAAALAFGGAVPPAHAAPAKAAAAAWKARPAAYGVTAQQDVRLTMSDGVQLVADIRRPALNGRAAPGRFPVIVTMTPYNKTLPGANMADDYLVQRGYVQVIVDVRGTGGSHGKWEAFSRREQLDGKEAVEWASSAKRPWSDGRVAMVGASYGGINQIFTAAQHPKGLKAIFPVVPMGDSYRDVIGTGGQLGLGFVPLWLAGVGGLSLLPPTYSGKSPDEAIALLKEHFGNIGDFQIAMLFNALTGGDKAFDGPFYRERSPLEVVDKVNVPAFVVGGEFDIFQRSEPLLYQRLARRVPARFTYGPWYHISGAAPALGLPLPNVPQPPGPSMQELMLRWFDHYVRGAADPGLDRDVAPVTYYDNGAGTWRTAGQWPPAGVRYRALRLTGRAGLTTGQGSGGPDAVPFQPFAGLCSRSTVQWAGAGVLGLFGWSCELDNGENDRLGAVYDLPVTKPLRLAGPINAHLSVSTAAKDGQLTVRVEDVAPDGRATQLTAGWQVLSLRALDGARTVRQDGLTTIPYHPFTKASAKAMPKNAPVGVDVEVFPIAATVQPGHRLRVSVQTADFPHLFPDLPQLGNSLGGGVRIWHDAAHPSWVALPVQG</sequence>
<dbReference type="EMBL" id="JAIBOA010000013">
    <property type="protein sequence ID" value="MBW8484910.1"/>
    <property type="molecule type" value="Genomic_DNA"/>
</dbReference>
<feature type="chain" id="PRO_5045757922" evidence="2">
    <location>
        <begin position="28"/>
        <end position="611"/>
    </location>
</feature>
<feature type="signal peptide" evidence="2">
    <location>
        <begin position="1"/>
        <end position="27"/>
    </location>
</feature>
<protein>
    <submittedName>
        <fullName evidence="4">CocE/NonD family hydrolase</fullName>
    </submittedName>
</protein>
<reference evidence="4 5" key="1">
    <citation type="submission" date="2021-07" db="EMBL/GenBank/DDBJ databases">
        <title>Actinomadura sp. PM05-2 isolated from lichen.</title>
        <authorList>
            <person name="Somphong A."/>
            <person name="Phongsopitanun W."/>
            <person name="Tanasupawat S."/>
            <person name="Peongsungnone V."/>
        </authorList>
    </citation>
    <scope>NUCLEOTIDE SEQUENCE [LARGE SCALE GENOMIC DNA]</scope>
    <source>
        <strain evidence="4 5">PM05-2</strain>
    </source>
</reference>
<dbReference type="SUPFAM" id="SSF49785">
    <property type="entry name" value="Galactose-binding domain-like"/>
    <property type="match status" value="1"/>
</dbReference>
<evidence type="ECO:0000313" key="5">
    <source>
        <dbReference type="Proteomes" id="UP000774570"/>
    </source>
</evidence>
<evidence type="ECO:0000259" key="3">
    <source>
        <dbReference type="SMART" id="SM00939"/>
    </source>
</evidence>
<organism evidence="4 5">
    <name type="scientific">Actinomadura parmotrematis</name>
    <dbReference type="NCBI Taxonomy" id="2864039"/>
    <lineage>
        <taxon>Bacteria</taxon>
        <taxon>Bacillati</taxon>
        <taxon>Actinomycetota</taxon>
        <taxon>Actinomycetes</taxon>
        <taxon>Streptosporangiales</taxon>
        <taxon>Thermomonosporaceae</taxon>
        <taxon>Actinomadura</taxon>
    </lineage>
</organism>
<gene>
    <name evidence="4" type="ORF">K1Y72_21180</name>
</gene>
<dbReference type="InterPro" id="IPR013736">
    <property type="entry name" value="Xaa-Pro_dipept_C"/>
</dbReference>
<feature type="domain" description="Xaa-Pro dipeptidyl-peptidase C-terminal" evidence="3">
    <location>
        <begin position="346"/>
        <end position="606"/>
    </location>
</feature>
<dbReference type="PANTHER" id="PTHR43056:SF10">
    <property type="entry name" value="COCE_NOND FAMILY, PUTATIVE (AFU_ORTHOLOGUE AFUA_7G00600)-RELATED"/>
    <property type="match status" value="1"/>
</dbReference>